<dbReference type="HOGENOM" id="CLU_3381764_0_0_9"/>
<dbReference type="KEGG" id="ehr:EHR_11970"/>
<proteinExistence type="predicted"/>
<reference evidence="1 2" key="1">
    <citation type="journal article" date="2012" name="J. Bacteriol.">
        <title>Genome sequence of Enterococcus hirae (Streptococcus faecalis) ATCC 9790, a model organism for the study of ion transport, bioenergetics, and copper homeostasis.</title>
        <authorList>
            <person name="Gaechter T."/>
            <person name="Wunderlin C."/>
            <person name="Schmidheini T."/>
            <person name="Solioz M."/>
        </authorList>
    </citation>
    <scope>NUCLEOTIDE SEQUENCE [LARGE SCALE GENOMIC DNA]</scope>
    <source>
        <strain evidence="2">ATCC 9790 / DSM 20160 / JCM 8729 / LMG 6399 / NBRC 3181 / NCIMB 6459 / NCDO 1258 / NCTC 12367 / WDCM 00089 / R</strain>
    </source>
</reference>
<dbReference type="EMBL" id="CP003504">
    <property type="protein sequence ID" value="AFM71263.1"/>
    <property type="molecule type" value="Genomic_DNA"/>
</dbReference>
<evidence type="ECO:0000313" key="1">
    <source>
        <dbReference type="EMBL" id="AFM71263.1"/>
    </source>
</evidence>
<keyword evidence="2" id="KW-1185">Reference proteome</keyword>
<dbReference type="AlphaFoldDB" id="I6SF53"/>
<organism evidence="1 2">
    <name type="scientific">Enterococcus hirae (strain ATCC 9790 / DSM 20160 / JCM 8729 / LMG 6399 / NBRC 3181 / NCIMB 6459 / NCDO 1258 / NCTC 12367 / WDCM 00089 / R)</name>
    <dbReference type="NCBI Taxonomy" id="768486"/>
    <lineage>
        <taxon>Bacteria</taxon>
        <taxon>Bacillati</taxon>
        <taxon>Bacillota</taxon>
        <taxon>Bacilli</taxon>
        <taxon>Lactobacillales</taxon>
        <taxon>Enterococcaceae</taxon>
        <taxon>Enterococcus</taxon>
    </lineage>
</organism>
<gene>
    <name evidence="1" type="ordered locus">EHR_11970</name>
</gene>
<name>I6SF53_ENTHA</name>
<evidence type="ECO:0000313" key="2">
    <source>
        <dbReference type="Proteomes" id="UP000002895"/>
    </source>
</evidence>
<dbReference type="Proteomes" id="UP000002895">
    <property type="component" value="Chromosome"/>
</dbReference>
<sequence>MKLKCKDYDCSMEKCISLWKDKKSVVQIMIVLL</sequence>
<protein>
    <submittedName>
        <fullName evidence="1">Uncharacterized protein</fullName>
    </submittedName>
</protein>
<accession>I6SF53</accession>